<dbReference type="RefSeq" id="WP_343981658.1">
    <property type="nucleotide sequence ID" value="NZ_BAAAJG010000015.1"/>
</dbReference>
<evidence type="ECO:0000313" key="2">
    <source>
        <dbReference type="EMBL" id="MFD1529586.1"/>
    </source>
</evidence>
<protein>
    <submittedName>
        <fullName evidence="2">Uncharacterized protein</fullName>
    </submittedName>
</protein>
<dbReference type="Proteomes" id="UP001597145">
    <property type="component" value="Unassembled WGS sequence"/>
</dbReference>
<name>A0ABW4FIN8_9PSEU</name>
<sequence>MAIEVIDDAMSPLGGTVTRRSAADVYAEIQAAEAAQDAADAEARRVLREQRRAEHKDKWEQFKNKVKSAAT</sequence>
<keyword evidence="3" id="KW-1185">Reference proteome</keyword>
<gene>
    <name evidence="2" type="ORF">ACFSCY_09055</name>
</gene>
<reference evidence="3" key="1">
    <citation type="journal article" date="2019" name="Int. J. Syst. Evol. Microbiol.">
        <title>The Global Catalogue of Microorganisms (GCM) 10K type strain sequencing project: providing services to taxonomists for standard genome sequencing and annotation.</title>
        <authorList>
            <consortium name="The Broad Institute Genomics Platform"/>
            <consortium name="The Broad Institute Genome Sequencing Center for Infectious Disease"/>
            <person name="Wu L."/>
            <person name="Ma J."/>
        </authorList>
    </citation>
    <scope>NUCLEOTIDE SEQUENCE [LARGE SCALE GENOMIC DNA]</scope>
    <source>
        <strain evidence="3">JCM 12165</strain>
    </source>
</reference>
<evidence type="ECO:0000256" key="1">
    <source>
        <dbReference type="SAM" id="MobiDB-lite"/>
    </source>
</evidence>
<dbReference type="EMBL" id="JBHUCP010000005">
    <property type="protein sequence ID" value="MFD1529586.1"/>
    <property type="molecule type" value="Genomic_DNA"/>
</dbReference>
<accession>A0ABW4FIN8</accession>
<feature type="compositionally biased region" description="Basic and acidic residues" evidence="1">
    <location>
        <begin position="48"/>
        <end position="63"/>
    </location>
</feature>
<proteinExistence type="predicted"/>
<feature type="region of interest" description="Disordered" evidence="1">
    <location>
        <begin position="48"/>
        <end position="71"/>
    </location>
</feature>
<evidence type="ECO:0000313" key="3">
    <source>
        <dbReference type="Proteomes" id="UP001597145"/>
    </source>
</evidence>
<comment type="caution">
    <text evidence="2">The sequence shown here is derived from an EMBL/GenBank/DDBJ whole genome shotgun (WGS) entry which is preliminary data.</text>
</comment>
<organism evidence="2 3">
    <name type="scientific">Pseudonocardia aurantiaca</name>
    <dbReference type="NCBI Taxonomy" id="75290"/>
    <lineage>
        <taxon>Bacteria</taxon>
        <taxon>Bacillati</taxon>
        <taxon>Actinomycetota</taxon>
        <taxon>Actinomycetes</taxon>
        <taxon>Pseudonocardiales</taxon>
        <taxon>Pseudonocardiaceae</taxon>
        <taxon>Pseudonocardia</taxon>
    </lineage>
</organism>